<dbReference type="AlphaFoldDB" id="A0A7Y0A3A4"/>
<keyword evidence="1" id="KW-0472">Membrane</keyword>
<name>A0A7Y0A3A4_9FLAO</name>
<organism evidence="2 3">
    <name type="scientific">Chryseobacterium cheonjiense</name>
    <dbReference type="NCBI Taxonomy" id="2728845"/>
    <lineage>
        <taxon>Bacteria</taxon>
        <taxon>Pseudomonadati</taxon>
        <taxon>Bacteroidota</taxon>
        <taxon>Flavobacteriia</taxon>
        <taxon>Flavobacteriales</taxon>
        <taxon>Weeksellaceae</taxon>
        <taxon>Chryseobacterium group</taxon>
        <taxon>Chryseobacterium</taxon>
    </lineage>
</organism>
<evidence type="ECO:0000313" key="2">
    <source>
        <dbReference type="EMBL" id="NML55775.1"/>
    </source>
</evidence>
<keyword evidence="1" id="KW-1133">Transmembrane helix</keyword>
<evidence type="ECO:0008006" key="4">
    <source>
        <dbReference type="Google" id="ProtNLM"/>
    </source>
</evidence>
<proteinExistence type="predicted"/>
<keyword evidence="3" id="KW-1185">Reference proteome</keyword>
<evidence type="ECO:0000256" key="1">
    <source>
        <dbReference type="SAM" id="Phobius"/>
    </source>
</evidence>
<gene>
    <name evidence="2" type="ORF">HHL20_00295</name>
</gene>
<dbReference type="RefSeq" id="WP_169229226.1">
    <property type="nucleotide sequence ID" value="NZ_JABBGF010000001.1"/>
</dbReference>
<accession>A0A7Y0A3A4</accession>
<sequence length="104" mass="11344">MNNVTLPKDKELAKQVIESQSEAAAKAIDQGWLGKIWGNSLNAPNNIAGLTVICLILVGIIYTISTSQVKSEDLNLSIKDFWAIITPLITLSIGYLFGDKRAKK</sequence>
<comment type="caution">
    <text evidence="2">The sequence shown here is derived from an EMBL/GenBank/DDBJ whole genome shotgun (WGS) entry which is preliminary data.</text>
</comment>
<dbReference type="Proteomes" id="UP000552615">
    <property type="component" value="Unassembled WGS sequence"/>
</dbReference>
<reference evidence="2 3" key="1">
    <citation type="submission" date="2020-04" db="EMBL/GenBank/DDBJ databases">
        <title>Chryseobacterium sp. RJ-7-14 sp. nov., isolated from Jeju soil.</title>
        <authorList>
            <person name="Dahal R.H."/>
            <person name="Chaudhary D.K."/>
        </authorList>
    </citation>
    <scope>NUCLEOTIDE SEQUENCE [LARGE SCALE GENOMIC DNA]</scope>
    <source>
        <strain evidence="2 3">RJ-7-14</strain>
    </source>
</reference>
<protein>
    <recommendedName>
        <fullName evidence="4">Holin</fullName>
    </recommendedName>
</protein>
<feature type="transmembrane region" description="Helical" evidence="1">
    <location>
        <begin position="47"/>
        <end position="69"/>
    </location>
</feature>
<keyword evidence="1" id="KW-0812">Transmembrane</keyword>
<feature type="transmembrane region" description="Helical" evidence="1">
    <location>
        <begin position="81"/>
        <end position="98"/>
    </location>
</feature>
<dbReference type="EMBL" id="JABBGF010000001">
    <property type="protein sequence ID" value="NML55775.1"/>
    <property type="molecule type" value="Genomic_DNA"/>
</dbReference>
<evidence type="ECO:0000313" key="3">
    <source>
        <dbReference type="Proteomes" id="UP000552615"/>
    </source>
</evidence>